<dbReference type="PANTHER" id="PTHR23149">
    <property type="entry name" value="G PATCH DOMAIN CONTAINING PROTEIN"/>
    <property type="match status" value="1"/>
</dbReference>
<comment type="caution">
    <text evidence="1">The sequence shown here is derived from an EMBL/GenBank/DDBJ whole genome shotgun (WGS) entry which is preliminary data.</text>
</comment>
<protein>
    <submittedName>
        <fullName evidence="1">Uncharacterized protein</fullName>
    </submittedName>
</protein>
<sequence>MKEAIKVKLKHDKHGMGHNAGEEFTFHWWDHVFNKAASSISVEQNEQGIKVKKVAENGPIKNKKTKTFCDKKLLYGQFVKVSHYRLLVKNIIFFKVDINNAVS</sequence>
<gene>
    <name evidence="1" type="ORF">FSP39_013807</name>
</gene>
<dbReference type="InterPro" id="IPR050656">
    <property type="entry name" value="PINX1"/>
</dbReference>
<dbReference type="PANTHER" id="PTHR23149:SF9">
    <property type="entry name" value="G PATCH DOMAIN-CONTAINING PROTEIN 4"/>
    <property type="match status" value="1"/>
</dbReference>
<keyword evidence="2" id="KW-1185">Reference proteome</keyword>
<accession>A0AA88Y020</accession>
<dbReference type="EMBL" id="VSWD01000008">
    <property type="protein sequence ID" value="KAK3095365.1"/>
    <property type="molecule type" value="Genomic_DNA"/>
</dbReference>
<evidence type="ECO:0000313" key="1">
    <source>
        <dbReference type="EMBL" id="KAK3095365.1"/>
    </source>
</evidence>
<reference evidence="1" key="1">
    <citation type="submission" date="2019-08" db="EMBL/GenBank/DDBJ databases">
        <title>The improved chromosome-level genome for the pearl oyster Pinctada fucata martensii using PacBio sequencing and Hi-C.</title>
        <authorList>
            <person name="Zheng Z."/>
        </authorList>
    </citation>
    <scope>NUCLEOTIDE SEQUENCE</scope>
    <source>
        <strain evidence="1">ZZ-2019</strain>
        <tissue evidence="1">Adductor muscle</tissue>
    </source>
</reference>
<organism evidence="1 2">
    <name type="scientific">Pinctada imbricata</name>
    <name type="common">Atlantic pearl-oyster</name>
    <name type="synonym">Pinctada martensii</name>
    <dbReference type="NCBI Taxonomy" id="66713"/>
    <lineage>
        <taxon>Eukaryota</taxon>
        <taxon>Metazoa</taxon>
        <taxon>Spiralia</taxon>
        <taxon>Lophotrochozoa</taxon>
        <taxon>Mollusca</taxon>
        <taxon>Bivalvia</taxon>
        <taxon>Autobranchia</taxon>
        <taxon>Pteriomorphia</taxon>
        <taxon>Pterioida</taxon>
        <taxon>Pterioidea</taxon>
        <taxon>Pteriidae</taxon>
        <taxon>Pinctada</taxon>
    </lineage>
</organism>
<dbReference type="Proteomes" id="UP001186944">
    <property type="component" value="Unassembled WGS sequence"/>
</dbReference>
<dbReference type="GO" id="GO:0005730">
    <property type="term" value="C:nucleolus"/>
    <property type="evidence" value="ECO:0007669"/>
    <property type="project" value="TreeGrafter"/>
</dbReference>
<name>A0AA88Y020_PINIB</name>
<evidence type="ECO:0000313" key="2">
    <source>
        <dbReference type="Proteomes" id="UP001186944"/>
    </source>
</evidence>
<proteinExistence type="predicted"/>
<dbReference type="AlphaFoldDB" id="A0AA88Y020"/>